<organism evidence="2 3">
    <name type="scientific">Leishmania mexicana (strain MHOM/GT/2001/U1103)</name>
    <dbReference type="NCBI Taxonomy" id="929439"/>
    <lineage>
        <taxon>Eukaryota</taxon>
        <taxon>Discoba</taxon>
        <taxon>Euglenozoa</taxon>
        <taxon>Kinetoplastea</taxon>
        <taxon>Metakinetoplastina</taxon>
        <taxon>Trypanosomatida</taxon>
        <taxon>Trypanosomatidae</taxon>
        <taxon>Leishmaniinae</taxon>
        <taxon>Leishmania</taxon>
    </lineage>
</organism>
<dbReference type="OrthoDB" id="263748at2759"/>
<dbReference type="EMBL" id="FR799583">
    <property type="protein sequence ID" value="CBZ29198.1"/>
    <property type="molecule type" value="Genomic_DNA"/>
</dbReference>
<accession>E9B1U1</accession>
<reference evidence="2 3" key="1">
    <citation type="journal article" date="2011" name="Genome Res.">
        <title>Chromosome and gene copy number variation allow major structural change between species and strains of Leishmania.</title>
        <authorList>
            <person name="Rogers M.B."/>
            <person name="Hilley J.D."/>
            <person name="Dickens N.J."/>
            <person name="Wilkes J."/>
            <person name="Bates P.A."/>
            <person name="Depledge D.P."/>
            <person name="Harris D."/>
            <person name="Her Y."/>
            <person name="Herzyk P."/>
            <person name="Imamura H."/>
            <person name="Otto T.D."/>
            <person name="Sanders M."/>
            <person name="Seeger K."/>
            <person name="Dujardin J.C."/>
            <person name="Berriman M."/>
            <person name="Smith D.F."/>
            <person name="Hertz-Fowler C."/>
            <person name="Mottram J.C."/>
        </authorList>
    </citation>
    <scope>NUCLEOTIDE SEQUENCE [LARGE SCALE GENOMIC DNA]</scope>
    <source>
        <strain evidence="2 3">MHOM/GT/2001/U1103</strain>
    </source>
</reference>
<dbReference type="PANTHER" id="PTHR35614">
    <property type="match status" value="1"/>
</dbReference>
<feature type="compositionally biased region" description="Polar residues" evidence="1">
    <location>
        <begin position="795"/>
        <end position="805"/>
    </location>
</feature>
<feature type="region of interest" description="Disordered" evidence="1">
    <location>
        <begin position="267"/>
        <end position="291"/>
    </location>
</feature>
<dbReference type="PhylomeDB" id="E9B1U1"/>
<feature type="compositionally biased region" description="Polar residues" evidence="1">
    <location>
        <begin position="1105"/>
        <end position="1116"/>
    </location>
</feature>
<feature type="compositionally biased region" description="Polar residues" evidence="1">
    <location>
        <begin position="819"/>
        <end position="836"/>
    </location>
</feature>
<feature type="region of interest" description="Disordered" evidence="1">
    <location>
        <begin position="792"/>
        <end position="843"/>
    </location>
</feature>
<evidence type="ECO:0000313" key="3">
    <source>
        <dbReference type="Proteomes" id="UP000007259"/>
    </source>
</evidence>
<gene>
    <name evidence="2" type="ORF">LMXM_30_1420</name>
</gene>
<evidence type="ECO:0000313" key="2">
    <source>
        <dbReference type="EMBL" id="CBZ29198.1"/>
    </source>
</evidence>
<name>E9B1U1_LEIMU</name>
<feature type="region of interest" description="Disordered" evidence="1">
    <location>
        <begin position="1051"/>
        <end position="1124"/>
    </location>
</feature>
<keyword evidence="3" id="KW-1185">Reference proteome</keyword>
<dbReference type="RefSeq" id="XP_003877661.1">
    <property type="nucleotide sequence ID" value="XM_003877612.1"/>
</dbReference>
<proteinExistence type="predicted"/>
<dbReference type="AlphaFoldDB" id="E9B1U1"/>
<feature type="region of interest" description="Disordered" evidence="1">
    <location>
        <begin position="53"/>
        <end position="82"/>
    </location>
</feature>
<evidence type="ECO:0000256" key="1">
    <source>
        <dbReference type="SAM" id="MobiDB-lite"/>
    </source>
</evidence>
<feature type="compositionally biased region" description="Polar residues" evidence="1">
    <location>
        <begin position="760"/>
        <end position="769"/>
    </location>
</feature>
<dbReference type="Proteomes" id="UP000007259">
    <property type="component" value="Chromosome 30"/>
</dbReference>
<dbReference type="VEuPathDB" id="TriTrypDB:LmxM.30.1420"/>
<sequence length="1156" mass="123710">MGISPSREAQDEYLDELCYRKTKAWRVDRRRKEVSLLPLTKKFMHFAQPDPSTWLDSRTSSNSGSRNSNTDASSSHTSRSSRRDYCPAQLRLDAAPASLPFVQQLYNAYREPGTQFYCRKASWGTLSELPRDLYYPTVESFYAATVSCYEGDMYETNEDMQRAYDQQKLACQLRAFGSIQKGAAPTRRPKKSMQGPQIRPTPCAICFEYPTSSVAPPPREGSDAFSAAKANRWGAPHGSVVFAPHCSFMVIGFVGLVPVRRQTTRASAESFLRPPAESAGDEGEGERTGARDEPAEYELVAFISKSAGEQHLGRALFQAAFLYVDQCRRAGLPGNPPLPSTRFSCFLMDVPSLCFLREVRLRCAELQWTRRLARALRRIRVAAHHLAIEMNSVVASELCAFMAECFLKLDFHPSPTPPVFLFAGFVGDAGSAVVVDANAAFPSAAIHAAPLPSSASAEVQKLLQSRADGERLPGHGGGSALCSGSCGRAKESTNGGTPASAGPGAATVKLACVVGTNQLTVGRVVYPHATVLERAVQVSTGAFVDADWAVAQDLSGQEMLATDFHDPDPEDARDYSVCVRPLAAPGPQLTAVASDVILSWSKDLYVQARAADTSNSHWVNSYPLDYYTAARSKTTPPAQTEGPAARPSSPSPLSPVAPAAPSRTQGGSDGRVHTSPLTASNVKALSHASPCGSNGEHAANGKDAADAGATPSASPEAATRAFYLWEFEHQGRFYTIGLVPNFARAVQRRRGNAVDRPASNLRNKSSNWERNAPTAPWASAGGDVIASAVDPMSETDVSSAVSQHNENSRSYSDRSSRSGETYHTTASSHSTISNLHLASGRRSARQRRMLLSLGTAQAYENGVPVSSAIPPVGGSCHSRAMPDAGSSIRNEANVVIHADGGAGMTSTSFNNRDGAVAALPISSGGNGTLDYVGSAHKSSGAFGRHTVSGDGVPPPDELPHQKRYVNTPYEHSRQQFQPPQALQRRLSDCVSRGLPPKSDVRLLLQVQPELDPDGDGIARNSVPSLHGFGPGGYFDGFVDYVGYEGLGETGISPPESAMKGTAPMTGVRTLQPPPMQQQQQPAGERKGDSRGALGPSCSLADSGKAGTQTALVTSNPAEFPRMPEPPVLSVAAHLQEVKDADGKTKLRWDWRSLNKR</sequence>
<dbReference type="PANTHER" id="PTHR35614:SF5">
    <property type="entry name" value="SPRY DOMAIN-CONTAINING PROTEIN"/>
    <property type="match status" value="1"/>
</dbReference>
<feature type="compositionally biased region" description="Low complexity" evidence="1">
    <location>
        <begin position="57"/>
        <end position="78"/>
    </location>
</feature>
<dbReference type="GeneID" id="13451905"/>
<feature type="region of interest" description="Disordered" evidence="1">
    <location>
        <begin position="633"/>
        <end position="713"/>
    </location>
</feature>
<feature type="region of interest" description="Disordered" evidence="1">
    <location>
        <begin position="750"/>
        <end position="779"/>
    </location>
</feature>
<protein>
    <submittedName>
        <fullName evidence="2">Uncharacterized protein</fullName>
    </submittedName>
</protein>
<dbReference type="OMA" id="RDEPAEY"/>
<dbReference type="KEGG" id="lmi:LMXM_30_1420"/>